<protein>
    <submittedName>
        <fullName evidence="3">VCBS repeat-containing protein</fullName>
    </submittedName>
</protein>
<dbReference type="InterPro" id="IPR028994">
    <property type="entry name" value="Integrin_alpha_N"/>
</dbReference>
<comment type="caution">
    <text evidence="3">The sequence shown here is derived from an EMBL/GenBank/DDBJ whole genome shotgun (WGS) entry which is preliminary data.</text>
</comment>
<evidence type="ECO:0000256" key="2">
    <source>
        <dbReference type="SAM" id="SignalP"/>
    </source>
</evidence>
<evidence type="ECO:0000256" key="1">
    <source>
        <dbReference type="ARBA" id="ARBA00022729"/>
    </source>
</evidence>
<evidence type="ECO:0000313" key="4">
    <source>
        <dbReference type="Proteomes" id="UP001172083"/>
    </source>
</evidence>
<proteinExistence type="predicted"/>
<organism evidence="3 4">
    <name type="scientific">Agaribacillus aureus</name>
    <dbReference type="NCBI Taxonomy" id="3051825"/>
    <lineage>
        <taxon>Bacteria</taxon>
        <taxon>Pseudomonadati</taxon>
        <taxon>Bacteroidota</taxon>
        <taxon>Cytophagia</taxon>
        <taxon>Cytophagales</taxon>
        <taxon>Splendidivirgaceae</taxon>
        <taxon>Agaribacillus</taxon>
    </lineage>
</organism>
<feature type="chain" id="PRO_5045683937" evidence="2">
    <location>
        <begin position="20"/>
        <end position="666"/>
    </location>
</feature>
<keyword evidence="4" id="KW-1185">Reference proteome</keyword>
<dbReference type="PANTHER" id="PTHR44103:SF1">
    <property type="entry name" value="PROPROTEIN CONVERTASE P"/>
    <property type="match status" value="1"/>
</dbReference>
<dbReference type="EMBL" id="JAUJEB010000002">
    <property type="protein sequence ID" value="MDN5213202.1"/>
    <property type="molecule type" value="Genomic_DNA"/>
</dbReference>
<dbReference type="Proteomes" id="UP001172083">
    <property type="component" value="Unassembled WGS sequence"/>
</dbReference>
<accession>A0ABT8L629</accession>
<dbReference type="RefSeq" id="WP_346758542.1">
    <property type="nucleotide sequence ID" value="NZ_JAUJEB010000002.1"/>
</dbReference>
<dbReference type="Gene3D" id="2.130.10.130">
    <property type="entry name" value="Integrin alpha, N-terminal"/>
    <property type="match status" value="1"/>
</dbReference>
<name>A0ABT8L629_9BACT</name>
<dbReference type="InterPro" id="IPR013517">
    <property type="entry name" value="FG-GAP"/>
</dbReference>
<keyword evidence="1 2" id="KW-0732">Signal</keyword>
<feature type="signal peptide" evidence="2">
    <location>
        <begin position="1"/>
        <end position="19"/>
    </location>
</feature>
<dbReference type="Pfam" id="PF13517">
    <property type="entry name" value="FG-GAP_3"/>
    <property type="match status" value="2"/>
</dbReference>
<sequence>MKNLILTLCVSLSWTALYAQQWHYIEIESNKQKWGDWNEPNWLRYFGLDAGDVDHDGDLDILSGRYVYHNPGGSMDGPWKRTVLDDNVDGIFIMDVDNDPYTDLIAQALPNIYWYEAVDTEGTRYVRKKVTEVPATSHINSQGFEKVQLIPGGKEELLIAGNGNVYLIRIPENPGSGEKWPTYLVGRNTSDEGIGVGDLDGDGDLDIACGRRKEGEDEPRQLVWFENSGSVETSWSSYLIGETEHPIDRIKIADLNDNHQNEVVITEERYPGHEPDGYVYWFSNNGDAKGTWAKSVLTQQYSTNNLDIKDLDNDGDLDLVTAEHKGPSLELQLWENLGNASFEKKVISNGKENHLGAKCFDLDNDGDLDIIGAAWDAYQYMHLWRNESSSRRTVNEVALKSKTLRDTLVTQYQGRNHFVIKTKHITYYYDILGGGFSRLIDVDGNDWVSFKTSSGQSYPQGAAGMFRGVPNLVYHGDSNGAGHPGFDQCNSWFENGKLYSESKNKKWKWVWTFSDDHAELEILVADLTSNYWFLYEGIPGGRFSPDQYYYGFDDKGPQSQIHDFYNGESLFTRLNWAYAGVKNNDKVFYMLHKNGTKQPGIISYLGNSTNGIQSKDGMTVFGFGRGPDTNALLSGKNTFIIGLYPKKIDSPEAHDAFEIYLKNTFE</sequence>
<gene>
    <name evidence="3" type="ORF">QQ020_14130</name>
</gene>
<dbReference type="PANTHER" id="PTHR44103">
    <property type="entry name" value="PROPROTEIN CONVERTASE P"/>
    <property type="match status" value="1"/>
</dbReference>
<reference evidence="3" key="1">
    <citation type="submission" date="2023-06" db="EMBL/GenBank/DDBJ databases">
        <title>Genomic of Agaribacillus aureum.</title>
        <authorList>
            <person name="Wang G."/>
        </authorList>
    </citation>
    <scope>NUCLEOTIDE SEQUENCE</scope>
    <source>
        <strain evidence="3">BMA12</strain>
    </source>
</reference>
<dbReference type="SUPFAM" id="SSF69318">
    <property type="entry name" value="Integrin alpha N-terminal domain"/>
    <property type="match status" value="2"/>
</dbReference>
<evidence type="ECO:0000313" key="3">
    <source>
        <dbReference type="EMBL" id="MDN5213202.1"/>
    </source>
</evidence>